<protein>
    <submittedName>
        <fullName evidence="2">Uncharacterized protein</fullName>
    </submittedName>
</protein>
<name>A0ABY5DL75_9ACTN</name>
<accession>A0ABY5DL75</accession>
<keyword evidence="1" id="KW-1133">Transmembrane helix</keyword>
<proteinExistence type="predicted"/>
<evidence type="ECO:0000256" key="1">
    <source>
        <dbReference type="SAM" id="Phobius"/>
    </source>
</evidence>
<keyword evidence="3" id="KW-1185">Reference proteome</keyword>
<reference evidence="2 3" key="1">
    <citation type="submission" date="2022-06" db="EMBL/GenBank/DDBJ databases">
        <title>Paraconexibacter antarcticus.</title>
        <authorList>
            <person name="Kim C.S."/>
        </authorList>
    </citation>
    <scope>NUCLEOTIDE SEQUENCE [LARGE SCALE GENOMIC DNA]</scope>
    <source>
        <strain evidence="2 3">02-257</strain>
    </source>
</reference>
<dbReference type="EMBL" id="CP098502">
    <property type="protein sequence ID" value="UTI62553.1"/>
    <property type="molecule type" value="Genomic_DNA"/>
</dbReference>
<keyword evidence="1" id="KW-0472">Membrane</keyword>
<sequence>MKAVNLIPTEERRGAGGAAGRTGGAAYILIGALTLTVGMAAAYATTTKSIHDRKAELTTAERQAAATEARAAALAPYTQFAGIRASRVATVTSIAQSRFDWAHAMHELGRTLPRNITLTSLNGTVSTQTAAGGGGGGSVALRAAYDVPAIELQGCAPSQAAIPPMMAGLRQVDGVRRVALQQSVKGASTAPAGGTTAGGKPQRAANCARSFSAVIFFDPKPQPSVAGAAAVPAAAGTAPVAATAVTTPSTTGGAK</sequence>
<dbReference type="Proteomes" id="UP001056035">
    <property type="component" value="Chromosome"/>
</dbReference>
<feature type="transmembrane region" description="Helical" evidence="1">
    <location>
        <begin position="24"/>
        <end position="44"/>
    </location>
</feature>
<dbReference type="RefSeq" id="WP_254569290.1">
    <property type="nucleotide sequence ID" value="NZ_CP098502.1"/>
</dbReference>
<evidence type="ECO:0000313" key="2">
    <source>
        <dbReference type="EMBL" id="UTI62553.1"/>
    </source>
</evidence>
<evidence type="ECO:0000313" key="3">
    <source>
        <dbReference type="Proteomes" id="UP001056035"/>
    </source>
</evidence>
<organism evidence="2 3">
    <name type="scientific">Paraconexibacter antarcticus</name>
    <dbReference type="NCBI Taxonomy" id="2949664"/>
    <lineage>
        <taxon>Bacteria</taxon>
        <taxon>Bacillati</taxon>
        <taxon>Actinomycetota</taxon>
        <taxon>Thermoleophilia</taxon>
        <taxon>Solirubrobacterales</taxon>
        <taxon>Paraconexibacteraceae</taxon>
        <taxon>Paraconexibacter</taxon>
    </lineage>
</organism>
<keyword evidence="1" id="KW-0812">Transmembrane</keyword>
<gene>
    <name evidence="2" type="ORF">NBH00_14415</name>
</gene>